<feature type="region of interest" description="Disordered" evidence="6">
    <location>
        <begin position="1"/>
        <end position="34"/>
    </location>
</feature>
<dbReference type="STRING" id="4829.A0A163MXG7"/>
<dbReference type="Pfam" id="PF00042">
    <property type="entry name" value="Globin"/>
    <property type="match status" value="1"/>
</dbReference>
<keyword evidence="2" id="KW-0349">Heme</keyword>
<reference evidence="8" key="1">
    <citation type="submission" date="2016-04" db="EMBL/GenBank/DDBJ databases">
        <authorList>
            <person name="Evans L.H."/>
            <person name="Alamgir A."/>
            <person name="Owens N."/>
            <person name="Weber N.D."/>
            <person name="Virtaneva K."/>
            <person name="Barbian K."/>
            <person name="Babar A."/>
            <person name="Rosenke K."/>
        </authorList>
    </citation>
    <scope>NUCLEOTIDE SEQUENCE [LARGE SCALE GENOMIC DNA]</scope>
    <source>
        <strain evidence="8">CBS 101.48</strain>
    </source>
</reference>
<dbReference type="GO" id="GO:0020037">
    <property type="term" value="F:heme binding"/>
    <property type="evidence" value="ECO:0007669"/>
    <property type="project" value="InterPro"/>
</dbReference>
<dbReference type="GO" id="GO:0019825">
    <property type="term" value="F:oxygen binding"/>
    <property type="evidence" value="ECO:0007669"/>
    <property type="project" value="InterPro"/>
</dbReference>
<dbReference type="Proteomes" id="UP000078561">
    <property type="component" value="Unassembled WGS sequence"/>
</dbReference>
<dbReference type="EMBL" id="LT555165">
    <property type="protein sequence ID" value="SAM09711.1"/>
    <property type="molecule type" value="Genomic_DNA"/>
</dbReference>
<dbReference type="InterPro" id="IPR012292">
    <property type="entry name" value="Globin/Proto"/>
</dbReference>
<dbReference type="InterPro" id="IPR000971">
    <property type="entry name" value="Globin"/>
</dbReference>
<dbReference type="OrthoDB" id="436496at2759"/>
<proteinExistence type="predicted"/>
<sequence length="223" mass="25117">MNTQPKTTSKKTKSQAKLSDNKKKPTELDPTLVPSQTDIDLVRSSWERVIETQHPSDEDGVSPAQAFGLVFYAALFHLDPHIRPLFDGTNVMIQAKMLTFVIGCLVRAPMVIQRRGPTLKEISTTPTGAEDMEGLAAKIRELGARHHFYNVEPAHFQLVGPAVDMALRERLKHEYTDAIGQAWLRTHAFVAHHMAMGLLAQRKWEKRKWFQRPASSGSHCSLQ</sequence>
<dbReference type="AlphaFoldDB" id="A0A163MXG7"/>
<name>A0A163MXG7_ABSGL</name>
<evidence type="ECO:0000256" key="6">
    <source>
        <dbReference type="SAM" id="MobiDB-lite"/>
    </source>
</evidence>
<evidence type="ECO:0000256" key="3">
    <source>
        <dbReference type="ARBA" id="ARBA00022621"/>
    </source>
</evidence>
<keyword evidence="4" id="KW-0479">Metal-binding</keyword>
<keyword evidence="5" id="KW-0408">Iron</keyword>
<protein>
    <recommendedName>
        <fullName evidence="7">Globin domain-containing protein</fullName>
    </recommendedName>
</protein>
<evidence type="ECO:0000313" key="8">
    <source>
        <dbReference type="EMBL" id="SAM09711.1"/>
    </source>
</evidence>
<dbReference type="Gene3D" id="1.10.490.10">
    <property type="entry name" value="Globins"/>
    <property type="match status" value="1"/>
</dbReference>
<evidence type="ECO:0000256" key="1">
    <source>
        <dbReference type="ARBA" id="ARBA00022448"/>
    </source>
</evidence>
<gene>
    <name evidence="8" type="primary">ABSGL_15412.1 scaffold 16614</name>
</gene>
<dbReference type="PANTHER" id="PTHR46458:SF1">
    <property type="entry name" value="GEO09476P1"/>
    <property type="match status" value="1"/>
</dbReference>
<dbReference type="InParanoid" id="A0A163MXG7"/>
<keyword evidence="9" id="KW-1185">Reference proteome</keyword>
<dbReference type="PROSITE" id="PS01033">
    <property type="entry name" value="GLOBIN"/>
    <property type="match status" value="1"/>
</dbReference>
<dbReference type="PANTHER" id="PTHR46458">
    <property type="entry name" value="BLR2807 PROTEIN"/>
    <property type="match status" value="1"/>
</dbReference>
<organism evidence="8">
    <name type="scientific">Absidia glauca</name>
    <name type="common">Pin mould</name>
    <dbReference type="NCBI Taxonomy" id="4829"/>
    <lineage>
        <taxon>Eukaryota</taxon>
        <taxon>Fungi</taxon>
        <taxon>Fungi incertae sedis</taxon>
        <taxon>Mucoromycota</taxon>
        <taxon>Mucoromycotina</taxon>
        <taxon>Mucoromycetes</taxon>
        <taxon>Mucorales</taxon>
        <taxon>Cunninghamellaceae</taxon>
        <taxon>Absidia</taxon>
    </lineage>
</organism>
<accession>A0A163MXG7</accession>
<dbReference type="InterPro" id="IPR050532">
    <property type="entry name" value="Globin-like_OT"/>
</dbReference>
<feature type="domain" description="Globin" evidence="7">
    <location>
        <begin position="33"/>
        <end position="199"/>
    </location>
</feature>
<dbReference type="InterPro" id="IPR009050">
    <property type="entry name" value="Globin-like_sf"/>
</dbReference>
<keyword evidence="3" id="KW-0561">Oxygen transport</keyword>
<dbReference type="GO" id="GO:0005344">
    <property type="term" value="F:oxygen carrier activity"/>
    <property type="evidence" value="ECO:0007669"/>
    <property type="project" value="UniProtKB-KW"/>
</dbReference>
<evidence type="ECO:0000256" key="2">
    <source>
        <dbReference type="ARBA" id="ARBA00022617"/>
    </source>
</evidence>
<evidence type="ECO:0000259" key="7">
    <source>
        <dbReference type="PROSITE" id="PS01033"/>
    </source>
</evidence>
<dbReference type="SUPFAM" id="SSF46458">
    <property type="entry name" value="Globin-like"/>
    <property type="match status" value="1"/>
</dbReference>
<evidence type="ECO:0000256" key="4">
    <source>
        <dbReference type="ARBA" id="ARBA00022723"/>
    </source>
</evidence>
<keyword evidence="1" id="KW-0813">Transport</keyword>
<evidence type="ECO:0000256" key="5">
    <source>
        <dbReference type="ARBA" id="ARBA00023004"/>
    </source>
</evidence>
<evidence type="ECO:0000313" key="9">
    <source>
        <dbReference type="Proteomes" id="UP000078561"/>
    </source>
</evidence>
<dbReference type="GO" id="GO:0046872">
    <property type="term" value="F:metal ion binding"/>
    <property type="evidence" value="ECO:0007669"/>
    <property type="project" value="UniProtKB-KW"/>
</dbReference>